<dbReference type="EMBL" id="AZFX01000005">
    <property type="protein sequence ID" value="KRM13626.1"/>
    <property type="molecule type" value="Genomic_DNA"/>
</dbReference>
<reference evidence="2 3" key="1">
    <citation type="journal article" date="2015" name="Genome Announc.">
        <title>Expanding the biotechnology potential of lactobacilli through comparative genomics of 213 strains and associated genera.</title>
        <authorList>
            <person name="Sun Z."/>
            <person name="Harris H.M."/>
            <person name="McCann A."/>
            <person name="Guo C."/>
            <person name="Argimon S."/>
            <person name="Zhang W."/>
            <person name="Yang X."/>
            <person name="Jeffery I.B."/>
            <person name="Cooney J.C."/>
            <person name="Kagawa T.F."/>
            <person name="Liu W."/>
            <person name="Song Y."/>
            <person name="Salvetti E."/>
            <person name="Wrobel A."/>
            <person name="Rasinkangas P."/>
            <person name="Parkhill J."/>
            <person name="Rea M.C."/>
            <person name="O'Sullivan O."/>
            <person name="Ritari J."/>
            <person name="Douillard F.P."/>
            <person name="Paul Ross R."/>
            <person name="Yang R."/>
            <person name="Briner A.E."/>
            <person name="Felis G.E."/>
            <person name="de Vos W.M."/>
            <person name="Barrangou R."/>
            <person name="Klaenhammer T.R."/>
            <person name="Caufield P.W."/>
            <person name="Cui Y."/>
            <person name="Zhang H."/>
            <person name="O'Toole P.W."/>
        </authorList>
    </citation>
    <scope>NUCLEOTIDE SEQUENCE [LARGE SCALE GENOMIC DNA]</scope>
    <source>
        <strain evidence="2 3">DSM 17758</strain>
    </source>
</reference>
<dbReference type="PATRIC" id="fig|1423735.3.peg.1566"/>
<feature type="transmembrane region" description="Helical" evidence="1">
    <location>
        <begin position="125"/>
        <end position="153"/>
    </location>
</feature>
<dbReference type="Proteomes" id="UP000051315">
    <property type="component" value="Unassembled WGS sequence"/>
</dbReference>
<gene>
    <name evidence="2" type="ORF">FC15_GL001517</name>
</gene>
<keyword evidence="1" id="KW-0812">Transmembrane</keyword>
<proteinExistence type="predicted"/>
<evidence type="ECO:0000313" key="3">
    <source>
        <dbReference type="Proteomes" id="UP000051315"/>
    </source>
</evidence>
<keyword evidence="1" id="KW-0472">Membrane</keyword>
<keyword evidence="1" id="KW-1133">Transmembrane helix</keyword>
<accession>A0A0R1W7E8</accession>
<evidence type="ECO:0000313" key="2">
    <source>
        <dbReference type="EMBL" id="KRM13626.1"/>
    </source>
</evidence>
<name>A0A0R1W7E8_9LACO</name>
<organism evidence="2 3">
    <name type="scientific">Lapidilactobacillus concavus DSM 17758</name>
    <dbReference type="NCBI Taxonomy" id="1423735"/>
    <lineage>
        <taxon>Bacteria</taxon>
        <taxon>Bacillati</taxon>
        <taxon>Bacillota</taxon>
        <taxon>Bacilli</taxon>
        <taxon>Lactobacillales</taxon>
        <taxon>Lactobacillaceae</taxon>
        <taxon>Lapidilactobacillus</taxon>
    </lineage>
</organism>
<sequence>MSKHQPQTPLAQNIVNWLYPITVLGLFTITVEAPLLAALLLLKTSWLKVLLVWLFLLPVGPVATTAIAIAGRFLRTQTPGLYLDAWRFMRQHGSEALRLWLPTWIFSLPLWAYSQGVLSASNRWLFVLIPLLFVIALLLLLLQTAVWMINANFTFPYWDYWRLAIGGFSAKKLTFFANLLLTLIGFAIGAWFSPLLLIVLSSCLLVPMVALDQPLLAWVKANFIKK</sequence>
<keyword evidence="3" id="KW-1185">Reference proteome</keyword>
<protein>
    <submittedName>
        <fullName evidence="2">Uncharacterized protein</fullName>
    </submittedName>
</protein>
<dbReference type="RefSeq" id="WP_057823269.1">
    <property type="nucleotide sequence ID" value="NZ_AZFX01000005.1"/>
</dbReference>
<feature type="transmembrane region" description="Helical" evidence="1">
    <location>
        <begin position="21"/>
        <end position="44"/>
    </location>
</feature>
<feature type="transmembrane region" description="Helical" evidence="1">
    <location>
        <begin position="173"/>
        <end position="192"/>
    </location>
</feature>
<dbReference type="AlphaFoldDB" id="A0A0R1W7E8"/>
<feature type="transmembrane region" description="Helical" evidence="1">
    <location>
        <begin position="50"/>
        <end position="74"/>
    </location>
</feature>
<feature type="transmembrane region" description="Helical" evidence="1">
    <location>
        <begin position="95"/>
        <end position="113"/>
    </location>
</feature>
<comment type="caution">
    <text evidence="2">The sequence shown here is derived from an EMBL/GenBank/DDBJ whole genome shotgun (WGS) entry which is preliminary data.</text>
</comment>
<dbReference type="OrthoDB" id="2300955at2"/>
<evidence type="ECO:0000256" key="1">
    <source>
        <dbReference type="SAM" id="Phobius"/>
    </source>
</evidence>